<name>A0A2S7C3L6_9XANT</name>
<sequence length="160" mass="17830">MAMTKSQINSGLIGFKGALYDTWNSAVFVNQSRDDEEWSGLYVGATVEVANDNVEPPESGTGTSYILEVSLTRALPVYAFDDRYLAQGNVGQELKAAYVKQQLGLPADKRLMPELGRLGCCYRGPLNEEGDVEIVIPTVLAPHVRMRKVQEVTFRRWMRS</sequence>
<protein>
    <submittedName>
        <fullName evidence="2">Uncharacterized protein</fullName>
    </submittedName>
</protein>
<dbReference type="Gene3D" id="3.90.175.10">
    <property type="entry name" value="Diphtheria Toxin, domain 1"/>
    <property type="match status" value="1"/>
</dbReference>
<dbReference type="EMBL" id="MDEC01000063">
    <property type="protein sequence ID" value="PPU56050.1"/>
    <property type="molecule type" value="Genomic_DNA"/>
</dbReference>
<accession>A0A2S7C3L6</accession>
<keyword evidence="4" id="KW-1185">Reference proteome</keyword>
<dbReference type="AlphaFoldDB" id="A0A2S7C3L6"/>
<evidence type="ECO:0000313" key="2">
    <source>
        <dbReference type="EMBL" id="PPU56050.1"/>
    </source>
</evidence>
<gene>
    <name evidence="1" type="ORF">ACI6Q5_21055</name>
    <name evidence="2" type="ORF">XcodCFBP4690_21855</name>
</gene>
<dbReference type="Proteomes" id="UP001637990">
    <property type="component" value="Unassembled WGS sequence"/>
</dbReference>
<reference evidence="2 3" key="1">
    <citation type="submission" date="2016-08" db="EMBL/GenBank/DDBJ databases">
        <authorList>
            <person name="Seilhamer J.J."/>
        </authorList>
    </citation>
    <scope>NUCLEOTIDE SEQUENCE [LARGE SCALE GENOMIC DNA]</scope>
    <source>
        <strain evidence="2 3">CFBP4690</strain>
    </source>
</reference>
<organism evidence="2 3">
    <name type="scientific">Xanthomonas codiaei</name>
    <dbReference type="NCBI Taxonomy" id="56463"/>
    <lineage>
        <taxon>Bacteria</taxon>
        <taxon>Pseudomonadati</taxon>
        <taxon>Pseudomonadota</taxon>
        <taxon>Gammaproteobacteria</taxon>
        <taxon>Lysobacterales</taxon>
        <taxon>Lysobacteraceae</taxon>
        <taxon>Xanthomonas</taxon>
    </lineage>
</organism>
<evidence type="ECO:0000313" key="3">
    <source>
        <dbReference type="Proteomes" id="UP000237872"/>
    </source>
</evidence>
<dbReference type="Proteomes" id="UP000237872">
    <property type="component" value="Unassembled WGS sequence"/>
</dbReference>
<reference evidence="1 4" key="2">
    <citation type="submission" date="2024-11" db="EMBL/GenBank/DDBJ databases">
        <title>Genome sequencing of Xanthomonas codiaei.</title>
        <authorList>
            <person name="Studholme D.J."/>
        </authorList>
    </citation>
    <scope>NUCLEOTIDE SEQUENCE [LARGE SCALE GENOMIC DNA]</scope>
    <source>
        <strain evidence="1 4">NCPPB 4350</strain>
    </source>
</reference>
<evidence type="ECO:0000313" key="1">
    <source>
        <dbReference type="EMBL" id="MFO3707396.1"/>
    </source>
</evidence>
<evidence type="ECO:0000313" key="4">
    <source>
        <dbReference type="Proteomes" id="UP001637990"/>
    </source>
</evidence>
<proteinExistence type="predicted"/>
<dbReference type="EMBL" id="JBJGBS010000202">
    <property type="protein sequence ID" value="MFO3707396.1"/>
    <property type="molecule type" value="Genomic_DNA"/>
</dbReference>
<dbReference type="RefSeq" id="WP_104544372.1">
    <property type="nucleotide sequence ID" value="NZ_JBJGBS010000202.1"/>
</dbReference>
<comment type="caution">
    <text evidence="2">The sequence shown here is derived from an EMBL/GenBank/DDBJ whole genome shotgun (WGS) entry which is preliminary data.</text>
</comment>